<protein>
    <recommendedName>
        <fullName evidence="3">Phlebovirus glycoprotein G2 fusion domain-containing protein</fullName>
    </recommendedName>
</protein>
<organism evidence="1 2">
    <name type="scientific">Oedothorax gibbosus</name>
    <dbReference type="NCBI Taxonomy" id="931172"/>
    <lineage>
        <taxon>Eukaryota</taxon>
        <taxon>Metazoa</taxon>
        <taxon>Ecdysozoa</taxon>
        <taxon>Arthropoda</taxon>
        <taxon>Chelicerata</taxon>
        <taxon>Arachnida</taxon>
        <taxon>Araneae</taxon>
        <taxon>Araneomorphae</taxon>
        <taxon>Entelegynae</taxon>
        <taxon>Araneoidea</taxon>
        <taxon>Linyphiidae</taxon>
        <taxon>Erigoninae</taxon>
        <taxon>Oedothorax</taxon>
    </lineage>
</organism>
<evidence type="ECO:0000313" key="1">
    <source>
        <dbReference type="EMBL" id="KAG8180583.1"/>
    </source>
</evidence>
<accession>A0AAV6U9M9</accession>
<dbReference type="Proteomes" id="UP000827092">
    <property type="component" value="Unassembled WGS sequence"/>
</dbReference>
<keyword evidence="2" id="KW-1185">Reference proteome</keyword>
<evidence type="ECO:0008006" key="3">
    <source>
        <dbReference type="Google" id="ProtNLM"/>
    </source>
</evidence>
<dbReference type="EMBL" id="JAFNEN010000559">
    <property type="protein sequence ID" value="KAG8180583.1"/>
    <property type="molecule type" value="Genomic_DNA"/>
</dbReference>
<proteinExistence type="predicted"/>
<dbReference type="AlphaFoldDB" id="A0AAV6U9M9"/>
<reference evidence="1 2" key="1">
    <citation type="journal article" date="2022" name="Nat. Ecol. Evol.">
        <title>A masculinizing supergene underlies an exaggerated male reproductive morph in a spider.</title>
        <authorList>
            <person name="Hendrickx F."/>
            <person name="De Corte Z."/>
            <person name="Sonet G."/>
            <person name="Van Belleghem S.M."/>
            <person name="Kostlbacher S."/>
            <person name="Vangestel C."/>
        </authorList>
    </citation>
    <scope>NUCLEOTIDE SEQUENCE [LARGE SCALE GENOMIC DNA]</scope>
    <source>
        <strain evidence="1">W744_W776</strain>
    </source>
</reference>
<gene>
    <name evidence="1" type="ORF">JTE90_018202</name>
</gene>
<evidence type="ECO:0000313" key="2">
    <source>
        <dbReference type="Proteomes" id="UP000827092"/>
    </source>
</evidence>
<comment type="caution">
    <text evidence="1">The sequence shown here is derived from an EMBL/GenBank/DDBJ whole genome shotgun (WGS) entry which is preliminary data.</text>
</comment>
<sequence length="265" mass="30125">MRALYTMENSFKRNVTEECDCRGAMCKGDSDFCGLFPCSMNPTKCYCNLTHEEATILHFTETQTLTNPAQITFDICLFDKRQVHQKRRLLEHEEARFSSHNLTIKFIDPVLHVPEPGRVILRTEEYEHFLSITNELQVTLPFELLAYKTELTLIYINQKGFAVSGVIQIAGKSACQLTQCIFCSEGLRTIKFWPAPVQYAAYGLIMGSIVLILCSNNPQIDDQYPQINMHPLVLSVSSCQVNRTALSTFGILFRNTDTTHRSHSA</sequence>
<name>A0AAV6U9M9_9ARAC</name>